<evidence type="ECO:0000313" key="11">
    <source>
        <dbReference type="Proteomes" id="UP000010469"/>
    </source>
</evidence>
<dbReference type="InterPro" id="IPR013822">
    <property type="entry name" value="Signal_recog_particl_SRP54_hlx"/>
</dbReference>
<evidence type="ECO:0000256" key="8">
    <source>
        <dbReference type="HAMAP-Rule" id="MF_00920"/>
    </source>
</evidence>
<keyword evidence="4 8" id="KW-0378">Hydrolase</keyword>
<dbReference type="HOGENOM" id="CLU_009301_3_4_2"/>
<evidence type="ECO:0000256" key="6">
    <source>
        <dbReference type="ARBA" id="ARBA00023136"/>
    </source>
</evidence>
<dbReference type="InterPro" id="IPR036225">
    <property type="entry name" value="SRP/SRP_N"/>
</dbReference>
<evidence type="ECO:0000313" key="10">
    <source>
        <dbReference type="EMBL" id="AFZ71184.1"/>
    </source>
</evidence>
<dbReference type="FunFam" id="3.40.50.300:FF:000566">
    <property type="entry name" value="Signal recognition particle receptor subunit alpha"/>
    <property type="match status" value="1"/>
</dbReference>
<dbReference type="Pfam" id="PF00448">
    <property type="entry name" value="SRP54"/>
    <property type="match status" value="1"/>
</dbReference>
<dbReference type="Proteomes" id="UP000010469">
    <property type="component" value="Chromosome"/>
</dbReference>
<keyword evidence="3 8" id="KW-0547">Nucleotide-binding</keyword>
<dbReference type="GO" id="GO:0003924">
    <property type="term" value="F:GTPase activity"/>
    <property type="evidence" value="ECO:0007669"/>
    <property type="project" value="UniProtKB-UniRule"/>
</dbReference>
<dbReference type="EC" id="3.6.5.4" evidence="8"/>
<evidence type="ECO:0000256" key="4">
    <source>
        <dbReference type="ARBA" id="ARBA00022801"/>
    </source>
</evidence>
<dbReference type="OrthoDB" id="372188at2157"/>
<keyword evidence="7 8" id="KW-0675">Receptor</keyword>
<evidence type="ECO:0000256" key="2">
    <source>
        <dbReference type="ARBA" id="ARBA00022490"/>
    </source>
</evidence>
<dbReference type="RefSeq" id="WP_015233081.1">
    <property type="nucleotide sequence ID" value="NC_019791.1"/>
</dbReference>
<dbReference type="EMBL" id="CP003378">
    <property type="protein sequence ID" value="AFZ71184.1"/>
    <property type="molecule type" value="Genomic_DNA"/>
</dbReference>
<organism evidence="10 11">
    <name type="scientific">Caldisphaera lagunensis (strain DSM 15908 / JCM 11604 / ANMR 0165 / IC-154)</name>
    <dbReference type="NCBI Taxonomy" id="1056495"/>
    <lineage>
        <taxon>Archaea</taxon>
        <taxon>Thermoproteota</taxon>
        <taxon>Thermoprotei</taxon>
        <taxon>Acidilobales</taxon>
        <taxon>Caldisphaeraceae</taxon>
        <taxon>Caldisphaera</taxon>
    </lineage>
</organism>
<dbReference type="InterPro" id="IPR042101">
    <property type="entry name" value="SRP54_N_sf"/>
</dbReference>
<evidence type="ECO:0000256" key="3">
    <source>
        <dbReference type="ARBA" id="ARBA00022741"/>
    </source>
</evidence>
<dbReference type="GO" id="GO:0005886">
    <property type="term" value="C:plasma membrane"/>
    <property type="evidence" value="ECO:0007669"/>
    <property type="project" value="UniProtKB-SubCell"/>
</dbReference>
<feature type="domain" description="SRP54-type proteins GTP-binding" evidence="9">
    <location>
        <begin position="277"/>
        <end position="290"/>
    </location>
</feature>
<keyword evidence="1 8" id="KW-1003">Cell membrane</keyword>
<evidence type="ECO:0000256" key="1">
    <source>
        <dbReference type="ARBA" id="ARBA00022475"/>
    </source>
</evidence>
<proteinExistence type="inferred from homology"/>
<dbReference type="GO" id="GO:0005047">
    <property type="term" value="F:signal recognition particle binding"/>
    <property type="evidence" value="ECO:0007669"/>
    <property type="project" value="TreeGrafter"/>
</dbReference>
<dbReference type="NCBIfam" id="TIGR00064">
    <property type="entry name" value="ftsY"/>
    <property type="match status" value="1"/>
</dbReference>
<dbReference type="SMART" id="SM00962">
    <property type="entry name" value="SRP54"/>
    <property type="match status" value="1"/>
</dbReference>
<dbReference type="FunCoup" id="L0ACN1">
    <property type="interactions" value="85"/>
</dbReference>
<accession>L0ACN1</accession>
<dbReference type="STRING" id="1056495.Calag_1482"/>
<dbReference type="PANTHER" id="PTHR43134:SF1">
    <property type="entry name" value="SIGNAL RECOGNITION PARTICLE RECEPTOR SUBUNIT ALPHA"/>
    <property type="match status" value="1"/>
</dbReference>
<keyword evidence="2 8" id="KW-0963">Cytoplasm</keyword>
<dbReference type="SUPFAM" id="SSF52540">
    <property type="entry name" value="P-loop containing nucleoside triphosphate hydrolases"/>
    <property type="match status" value="1"/>
</dbReference>
<dbReference type="InterPro" id="IPR003593">
    <property type="entry name" value="AAA+_ATPase"/>
</dbReference>
<feature type="binding site" evidence="8">
    <location>
        <begin position="256"/>
        <end position="259"/>
    </location>
    <ligand>
        <name>GTP</name>
        <dbReference type="ChEBI" id="CHEBI:37565"/>
    </ligand>
</feature>
<dbReference type="AlphaFoldDB" id="L0ACN1"/>
<comment type="subcellular location">
    <subcellularLocation>
        <location evidence="8">Cell membrane</location>
        <topology evidence="8">Peripheral membrane protein</topology>
        <orientation evidence="8">Cytoplasmic side</orientation>
    </subcellularLocation>
    <subcellularLocation>
        <location evidence="8">Cytoplasm</location>
    </subcellularLocation>
</comment>
<dbReference type="PANTHER" id="PTHR43134">
    <property type="entry name" value="SIGNAL RECOGNITION PARTICLE RECEPTOR SUBUNIT ALPHA"/>
    <property type="match status" value="1"/>
</dbReference>
<gene>
    <name evidence="8" type="primary">ftsY</name>
    <name evidence="10" type="ordered locus">Calag_1482</name>
</gene>
<feature type="binding site" evidence="8">
    <location>
        <begin position="198"/>
        <end position="202"/>
    </location>
    <ligand>
        <name>GTP</name>
        <dbReference type="ChEBI" id="CHEBI:37565"/>
    </ligand>
</feature>
<dbReference type="KEGG" id="clg:Calag_1482"/>
<evidence type="ECO:0000256" key="5">
    <source>
        <dbReference type="ARBA" id="ARBA00023134"/>
    </source>
</evidence>
<dbReference type="Pfam" id="PF02881">
    <property type="entry name" value="SRP54_N"/>
    <property type="match status" value="1"/>
</dbReference>
<reference evidence="11" key="1">
    <citation type="submission" date="2012-03" db="EMBL/GenBank/DDBJ databases">
        <title>Complete genome of Caldisphaera lagunensis DSM 15908.</title>
        <authorList>
            <person name="Lucas S."/>
            <person name="Copeland A."/>
            <person name="Lapidus A."/>
            <person name="Glavina del Rio T."/>
            <person name="Dalin E."/>
            <person name="Tice H."/>
            <person name="Bruce D."/>
            <person name="Goodwin L."/>
            <person name="Pitluck S."/>
            <person name="Peters L."/>
            <person name="Mikhailova N."/>
            <person name="Teshima H."/>
            <person name="Kyrpides N."/>
            <person name="Mavromatis K."/>
            <person name="Ivanova N."/>
            <person name="Brettin T."/>
            <person name="Detter J.C."/>
            <person name="Han C."/>
            <person name="Larimer F."/>
            <person name="Land M."/>
            <person name="Hauser L."/>
            <person name="Markowitz V."/>
            <person name="Cheng J.-F."/>
            <person name="Hugenholtz P."/>
            <person name="Woyke T."/>
            <person name="Wu D."/>
            <person name="Spring S."/>
            <person name="Schroeder M."/>
            <person name="Brambilla E."/>
            <person name="Klenk H.-P."/>
            <person name="Eisen J.A."/>
        </authorList>
    </citation>
    <scope>NUCLEOTIDE SEQUENCE [LARGE SCALE GENOMIC DNA]</scope>
    <source>
        <strain evidence="11">DSM 15908 / JCM 11604 / IC-154</strain>
    </source>
</reference>
<keyword evidence="5 8" id="KW-0342">GTP-binding</keyword>
<dbReference type="PROSITE" id="PS00300">
    <property type="entry name" value="SRP54"/>
    <property type="match status" value="1"/>
</dbReference>
<comment type="catalytic activity">
    <reaction evidence="8">
        <text>GTP + H2O = GDP + phosphate + H(+)</text>
        <dbReference type="Rhea" id="RHEA:19669"/>
        <dbReference type="ChEBI" id="CHEBI:15377"/>
        <dbReference type="ChEBI" id="CHEBI:15378"/>
        <dbReference type="ChEBI" id="CHEBI:37565"/>
        <dbReference type="ChEBI" id="CHEBI:43474"/>
        <dbReference type="ChEBI" id="CHEBI:58189"/>
        <dbReference type="EC" id="3.6.5.4"/>
    </reaction>
</comment>
<comment type="subunit">
    <text evidence="8">Part of the signal recognition particle protein translocation system, which is composed of SRP and FtsY.</text>
</comment>
<dbReference type="SMART" id="SM00963">
    <property type="entry name" value="SRP54_N"/>
    <property type="match status" value="1"/>
</dbReference>
<dbReference type="SUPFAM" id="SSF47364">
    <property type="entry name" value="Domain of the SRP/SRP receptor G-proteins"/>
    <property type="match status" value="1"/>
</dbReference>
<dbReference type="GeneID" id="14212742"/>
<dbReference type="HAMAP" id="MF_00920">
    <property type="entry name" value="FtsY"/>
    <property type="match status" value="1"/>
</dbReference>
<dbReference type="GO" id="GO:0005737">
    <property type="term" value="C:cytoplasm"/>
    <property type="evidence" value="ECO:0007669"/>
    <property type="project" value="UniProtKB-SubCell"/>
</dbReference>
<dbReference type="SMART" id="SM00382">
    <property type="entry name" value="AAA"/>
    <property type="match status" value="1"/>
</dbReference>
<dbReference type="InterPro" id="IPR000897">
    <property type="entry name" value="SRP54_GTPase_dom"/>
</dbReference>
<name>L0ACN1_CALLD</name>
<dbReference type="InterPro" id="IPR004390">
    <property type="entry name" value="SR_rcpt_FtsY"/>
</dbReference>
<protein>
    <recommendedName>
        <fullName evidence="8">Signal recognition particle receptor FtsY</fullName>
        <shortName evidence="8">SRP receptor</shortName>
        <ecNumber evidence="8">3.6.5.4</ecNumber>
    </recommendedName>
</protein>
<keyword evidence="11" id="KW-1185">Reference proteome</keyword>
<dbReference type="Gene3D" id="1.20.120.140">
    <property type="entry name" value="Signal recognition particle SRP54, nucleotide-binding domain"/>
    <property type="match status" value="1"/>
</dbReference>
<comment type="function">
    <text evidence="8">Involved in targeting and insertion of nascent membrane proteins into the cytoplasmic membrane. Acts as a receptor for the complex formed by the signal recognition particle (SRP) and the ribosome-nascent chain (RNC).</text>
</comment>
<dbReference type="eggNOG" id="arCOG01227">
    <property type="taxonomic scope" value="Archaea"/>
</dbReference>
<dbReference type="Gene3D" id="3.40.50.300">
    <property type="entry name" value="P-loop containing nucleotide triphosphate hydrolases"/>
    <property type="match status" value="1"/>
</dbReference>
<dbReference type="GO" id="GO:0006614">
    <property type="term" value="P:SRP-dependent cotranslational protein targeting to membrane"/>
    <property type="evidence" value="ECO:0007669"/>
    <property type="project" value="InterPro"/>
</dbReference>
<evidence type="ECO:0000259" key="9">
    <source>
        <dbReference type="PROSITE" id="PS00300"/>
    </source>
</evidence>
<comment type="similarity">
    <text evidence="8">Belongs to the GTP-binding SRP family. FtsY subfamily.</text>
</comment>
<dbReference type="InterPro" id="IPR027417">
    <property type="entry name" value="P-loop_NTPase"/>
</dbReference>
<feature type="binding site" evidence="8">
    <location>
        <begin position="116"/>
        <end position="123"/>
    </location>
    <ligand>
        <name>GTP</name>
        <dbReference type="ChEBI" id="CHEBI:37565"/>
    </ligand>
</feature>
<evidence type="ECO:0000256" key="7">
    <source>
        <dbReference type="ARBA" id="ARBA00023170"/>
    </source>
</evidence>
<dbReference type="InParanoid" id="L0ACN1"/>
<keyword evidence="6 8" id="KW-0472">Membrane</keyword>
<sequence length="304" mass="33874">MFEGLKKAFQKLSNTIKDKVEYKELKEDDVEEVLEDLKLDMIENDVAFDVAENIIENVKKELIGYKVKRGESVEDVIKDSLKNSIMKLMEYENNDIITKIKNKCSKNEPFVIVFLGINGVGKTTTIAKFSNVLKKNNISVVIAGADTFRAGAQEQIDVHAKRLDIPIIKGQYGGDPASVAYNAILYAKSRGICTVLIDTAGRMHSDVDLMEELKKIIRVTKPDMKVLVVDALTGNDAVEQARLFNDNIGIDAIIITKIDADVKGGVAISVSSITKKPIIYLGYGQSYEDLKKFDPKEYVNNLFD</sequence>
<dbReference type="GO" id="GO:0005525">
    <property type="term" value="F:GTP binding"/>
    <property type="evidence" value="ECO:0007669"/>
    <property type="project" value="UniProtKB-UniRule"/>
</dbReference>